<dbReference type="GO" id="GO:0016740">
    <property type="term" value="F:transferase activity"/>
    <property type="evidence" value="ECO:0007669"/>
    <property type="project" value="UniProtKB-KW"/>
</dbReference>
<dbReference type="PANTHER" id="PTHR48228">
    <property type="entry name" value="SUCCINYL-COA--D-CITRAMALATE COA-TRANSFERASE"/>
    <property type="match status" value="1"/>
</dbReference>
<dbReference type="Proteomes" id="UP001281130">
    <property type="component" value="Unassembled WGS sequence"/>
</dbReference>
<dbReference type="Proteomes" id="UP000025229">
    <property type="component" value="Chromosome"/>
</dbReference>
<protein>
    <submittedName>
        <fullName evidence="1 2">CoA transferase</fullName>
    </submittedName>
</protein>
<proteinExistence type="predicted"/>
<dbReference type="EMBL" id="CP007514">
    <property type="protein sequence ID" value="AHY47390.1"/>
    <property type="molecule type" value="Genomic_DNA"/>
</dbReference>
<sequence>MNGALEGVRVVSLAVNVPGPVAAARLHALGAEVVKVEPPGGDPLREFCEPWYRELAEGQEVVRLDLKSESALQELRERLSGADLFLTSHRPAALARLGLPRERLRGDFPRLLQVAITGYPAPRENEPGHDLTYLAAHGLLTPPEMPRTLLADLAGAERAANAALAMLLERERTGEGGYAEVPLSEAAREFAAPFRHGLTKPGGVLGGGTPGYRLYRASDGWLAVAALEPHFLKKLLGELGLEAAREAELREVFSGRTTDEWETWAAERDLPILAVREA</sequence>
<evidence type="ECO:0000313" key="3">
    <source>
        <dbReference type="Proteomes" id="UP000025229"/>
    </source>
</evidence>
<dbReference type="InterPro" id="IPR050509">
    <property type="entry name" value="CoA-transferase_III"/>
</dbReference>
<reference evidence="2" key="2">
    <citation type="submission" date="2023-11" db="EMBL/GenBank/DDBJ databases">
        <title>MicrobeMod: A computational toolkit for identifying prokaryotic methylation and restriction-modification with nanopore sequencing.</title>
        <authorList>
            <person name="Crits-Christoph A."/>
            <person name="Kang S.C."/>
            <person name="Lee H."/>
            <person name="Ostrov N."/>
        </authorList>
    </citation>
    <scope>NUCLEOTIDE SEQUENCE</scope>
    <source>
        <strain evidence="2">ATCC 51242</strain>
    </source>
</reference>
<dbReference type="InterPro" id="IPR044855">
    <property type="entry name" value="CoA-Trfase_III_dom3_sf"/>
</dbReference>
<reference evidence="1 3" key="1">
    <citation type="submission" date="2014-03" db="EMBL/GenBank/DDBJ databases">
        <title>Complete genome sequence of the Radio-Resistant Rubrobacter radiotolerans RSPS-4.</title>
        <authorList>
            <person name="Egas C.C."/>
            <person name="Barroso C.C."/>
            <person name="Froufe H.J.C."/>
            <person name="Pacheco J.J."/>
            <person name="Albuquerque L.L."/>
            <person name="da Costa M.M.S."/>
        </authorList>
    </citation>
    <scope>NUCLEOTIDE SEQUENCE [LARGE SCALE GENOMIC DNA]</scope>
    <source>
        <strain evidence="1 3">RSPS-4</strain>
    </source>
</reference>
<gene>
    <name evidence="1" type="ORF">RradSPS_2107</name>
    <name evidence="2" type="ORF">SIL72_12255</name>
</gene>
<dbReference type="PANTHER" id="PTHR48228:SF5">
    <property type="entry name" value="ALPHA-METHYLACYL-COA RACEMASE"/>
    <property type="match status" value="1"/>
</dbReference>
<keyword evidence="3" id="KW-1185">Reference proteome</keyword>
<dbReference type="Pfam" id="PF02515">
    <property type="entry name" value="CoA_transf_3"/>
    <property type="match status" value="1"/>
</dbReference>
<dbReference type="PATRIC" id="fig|42256.3.peg.2146"/>
<dbReference type="OrthoDB" id="9797653at2"/>
<dbReference type="HOGENOM" id="CLU_033975_5_1_11"/>
<dbReference type="SUPFAM" id="SSF89796">
    <property type="entry name" value="CoA-transferase family III (CaiB/BaiF)"/>
    <property type="match status" value="1"/>
</dbReference>
<evidence type="ECO:0000313" key="2">
    <source>
        <dbReference type="EMBL" id="MDX5894793.1"/>
    </source>
</evidence>
<dbReference type="Gene3D" id="3.40.50.10540">
    <property type="entry name" value="Crotonobetainyl-coa:carnitine coa-transferase, domain 1"/>
    <property type="match status" value="1"/>
</dbReference>
<accession>A0A023X5V8</accession>
<dbReference type="Gene3D" id="3.30.1540.10">
    <property type="entry name" value="formyl-coa transferase, domain 3"/>
    <property type="match status" value="1"/>
</dbReference>
<name>A0A023X5V8_RUBRA</name>
<dbReference type="AlphaFoldDB" id="A0A023X5V8"/>
<dbReference type="KEGG" id="rrd:RradSPS_2107"/>
<keyword evidence="1" id="KW-0808">Transferase</keyword>
<dbReference type="RefSeq" id="WP_038682576.1">
    <property type="nucleotide sequence ID" value="NZ_CP007514.1"/>
</dbReference>
<dbReference type="InterPro" id="IPR023606">
    <property type="entry name" value="CoA-Trfase_III_dom_1_sf"/>
</dbReference>
<dbReference type="EMBL" id="JAWXXX010000001">
    <property type="protein sequence ID" value="MDX5894793.1"/>
    <property type="molecule type" value="Genomic_DNA"/>
</dbReference>
<dbReference type="InterPro" id="IPR003673">
    <property type="entry name" value="CoA-Trfase_fam_III"/>
</dbReference>
<evidence type="ECO:0000313" key="1">
    <source>
        <dbReference type="EMBL" id="AHY47390.1"/>
    </source>
</evidence>
<dbReference type="STRING" id="42256.RradSPS_2107"/>
<dbReference type="eggNOG" id="COG1804">
    <property type="taxonomic scope" value="Bacteria"/>
</dbReference>
<organism evidence="1 3">
    <name type="scientific">Rubrobacter radiotolerans</name>
    <name type="common">Arthrobacter radiotolerans</name>
    <dbReference type="NCBI Taxonomy" id="42256"/>
    <lineage>
        <taxon>Bacteria</taxon>
        <taxon>Bacillati</taxon>
        <taxon>Actinomycetota</taxon>
        <taxon>Rubrobacteria</taxon>
        <taxon>Rubrobacterales</taxon>
        <taxon>Rubrobacteraceae</taxon>
        <taxon>Rubrobacter</taxon>
    </lineage>
</organism>